<evidence type="ECO:0000256" key="1">
    <source>
        <dbReference type="ARBA" id="ARBA00023002"/>
    </source>
</evidence>
<gene>
    <name evidence="3" type="ORF">HA252_02785</name>
</gene>
<dbReference type="GO" id="GO:0016491">
    <property type="term" value="F:oxidoreductase activity"/>
    <property type="evidence" value="ECO:0007669"/>
    <property type="project" value="UniProtKB-KW"/>
</dbReference>
<evidence type="ECO:0000259" key="2">
    <source>
        <dbReference type="Pfam" id="PF01058"/>
    </source>
</evidence>
<dbReference type="Proteomes" id="UP000564964">
    <property type="component" value="Unassembled WGS sequence"/>
</dbReference>
<keyword evidence="1" id="KW-0560">Oxidoreductase</keyword>
<comment type="caution">
    <text evidence="3">The sequence shown here is derived from an EMBL/GenBank/DDBJ whole genome shotgun (WGS) entry which is preliminary data.</text>
</comment>
<dbReference type="GO" id="GO:0051536">
    <property type="term" value="F:iron-sulfur cluster binding"/>
    <property type="evidence" value="ECO:0007669"/>
    <property type="project" value="InterPro"/>
</dbReference>
<evidence type="ECO:0000313" key="4">
    <source>
        <dbReference type="Proteomes" id="UP000564964"/>
    </source>
</evidence>
<dbReference type="PANTHER" id="PTHR42845:SF1">
    <property type="entry name" value="HYDROGENASE SMALL SUBUNIT"/>
    <property type="match status" value="1"/>
</dbReference>
<feature type="domain" description="NADH:ubiquinone oxidoreductase-like 20kDa subunit" evidence="2">
    <location>
        <begin position="22"/>
        <end position="156"/>
    </location>
</feature>
<dbReference type="Gene3D" id="3.40.50.700">
    <property type="entry name" value="NADH:ubiquinone oxidoreductase-like, 20kDa subunit"/>
    <property type="match status" value="1"/>
</dbReference>
<dbReference type="InterPro" id="IPR051349">
    <property type="entry name" value="Hydrogenase_assoc-protein"/>
</dbReference>
<dbReference type="InterPro" id="IPR006137">
    <property type="entry name" value="NADH_UbQ_OxRdtase-like_20kDa"/>
</dbReference>
<dbReference type="InterPro" id="IPR037024">
    <property type="entry name" value="NiFe_Hase_small_N_sf"/>
</dbReference>
<name>A0A7J4JG65_9ARCH</name>
<evidence type="ECO:0000313" key="3">
    <source>
        <dbReference type="EMBL" id="HIH16304.1"/>
    </source>
</evidence>
<dbReference type="SUPFAM" id="SSF56770">
    <property type="entry name" value="HydA/Nqo6-like"/>
    <property type="match status" value="1"/>
</dbReference>
<accession>A0A7J4JG65</accession>
<organism evidence="3 4">
    <name type="scientific">Candidatus Iainarchaeum sp</name>
    <dbReference type="NCBI Taxonomy" id="3101447"/>
    <lineage>
        <taxon>Archaea</taxon>
        <taxon>Candidatus Iainarchaeota</taxon>
        <taxon>Candidatus Iainarchaeia</taxon>
        <taxon>Candidatus Iainarchaeales</taxon>
        <taxon>Candidatus Iainarchaeaceae</taxon>
        <taxon>Candidatus Iainarchaeum</taxon>
    </lineage>
</organism>
<proteinExistence type="predicted"/>
<sequence>MVFVAAPKKLRVGIFSFTGDEGCVITLLEALNYKFFEWKDKIDIVYARTLRSKNDASNLDLAFVEGAISAPAEEAKLREIRANSKVVVAIGTCAINGLPSAQRNNFPDGLKKEIQPLVQKLGQFERMKAPTEVVKVDEQVPGCPMLETGFVQVVEKYIAQMEVG</sequence>
<dbReference type="Pfam" id="PF01058">
    <property type="entry name" value="Oxidored_q6"/>
    <property type="match status" value="1"/>
</dbReference>
<protein>
    <recommendedName>
        <fullName evidence="2">NADH:ubiquinone oxidoreductase-like 20kDa subunit domain-containing protein</fullName>
    </recommendedName>
</protein>
<dbReference type="EMBL" id="DUGH01000069">
    <property type="protein sequence ID" value="HIH16304.1"/>
    <property type="molecule type" value="Genomic_DNA"/>
</dbReference>
<dbReference type="AlphaFoldDB" id="A0A7J4JG65"/>
<reference evidence="4" key="1">
    <citation type="journal article" date="2020" name="bioRxiv">
        <title>A rank-normalized archaeal taxonomy based on genome phylogeny resolves widespread incomplete and uneven classifications.</title>
        <authorList>
            <person name="Rinke C."/>
            <person name="Chuvochina M."/>
            <person name="Mussig A.J."/>
            <person name="Chaumeil P.-A."/>
            <person name="Waite D.W."/>
            <person name="Whitman W.B."/>
            <person name="Parks D.H."/>
            <person name="Hugenholtz P."/>
        </authorList>
    </citation>
    <scope>NUCLEOTIDE SEQUENCE [LARGE SCALE GENOMIC DNA]</scope>
</reference>
<dbReference type="PANTHER" id="PTHR42845">
    <property type="entry name" value="COENZYME F420-REDUCING HYDROGENASE, GAMMA SUBUNIT"/>
    <property type="match status" value="1"/>
</dbReference>